<reference evidence="11 12" key="1">
    <citation type="submission" date="2018-07" db="EMBL/GenBank/DDBJ databases">
        <title>Genomic Encyclopedia of Type Strains, Phase III (KMG-III): the genomes of soil and plant-associated and newly described type strains.</title>
        <authorList>
            <person name="Whitman W."/>
        </authorList>
    </citation>
    <scope>NUCLEOTIDE SEQUENCE [LARGE SCALE GENOMIC DNA]</scope>
    <source>
        <strain evidence="11 12">CECT 7948</strain>
    </source>
</reference>
<dbReference type="OrthoDB" id="9811425at2"/>
<evidence type="ECO:0000256" key="9">
    <source>
        <dbReference type="HAMAP-Rule" id="MF_00956"/>
    </source>
</evidence>
<feature type="binding site" evidence="9">
    <location>
        <position position="284"/>
    </location>
    <ligand>
        <name>substrate</name>
    </ligand>
</feature>
<evidence type="ECO:0000259" key="10">
    <source>
        <dbReference type="Pfam" id="PF01370"/>
    </source>
</evidence>
<dbReference type="EC" id="1.1.1.271" evidence="3 9"/>
<dbReference type="RefSeq" id="WP_115807807.1">
    <property type="nucleotide sequence ID" value="NZ_QREI01000001.1"/>
</dbReference>
<keyword evidence="12" id="KW-1185">Reference proteome</keyword>
<feature type="site" description="Important for catalytic activity" evidence="9">
    <location>
        <position position="125"/>
    </location>
</feature>
<keyword evidence="7 9" id="KW-0511">Multifunctional enzyme</keyword>
<comment type="similarity">
    <text evidence="2 9">Belongs to the NAD(P)-dependent epimerase/dehydratase family. Fucose synthase subfamily.</text>
</comment>
<comment type="caution">
    <text evidence="11">The sequence shown here is derived from an EMBL/GenBank/DDBJ whole genome shotgun (WGS) entry which is preliminary data.</text>
</comment>
<feature type="active site" description="Proton donor/acceptor" evidence="9">
    <location>
        <position position="152"/>
    </location>
</feature>
<feature type="binding site" evidence="9">
    <location>
        <position position="217"/>
    </location>
    <ligand>
        <name>substrate</name>
    </ligand>
</feature>
<evidence type="ECO:0000256" key="4">
    <source>
        <dbReference type="ARBA" id="ARBA00022857"/>
    </source>
</evidence>
<protein>
    <recommendedName>
        <fullName evidence="3 9">GDP-L-fucose synthase</fullName>
        <ecNumber evidence="3 9">1.1.1.271</ecNumber>
    </recommendedName>
    <alternativeName>
        <fullName evidence="9">GDP-4-keto-6-deoxy-D-mannose-3,5-epimerase-4-reductase</fullName>
    </alternativeName>
</protein>
<name>A0A3D9N6G7_9FLAO</name>
<evidence type="ECO:0000313" key="12">
    <source>
        <dbReference type="Proteomes" id="UP000256919"/>
    </source>
</evidence>
<dbReference type="SUPFAM" id="SSF51735">
    <property type="entry name" value="NAD(P)-binding Rossmann-fold domains"/>
    <property type="match status" value="1"/>
</dbReference>
<feature type="binding site" evidence="9">
    <location>
        <position position="203"/>
    </location>
    <ligand>
        <name>substrate</name>
    </ligand>
</feature>
<dbReference type="FunFam" id="3.40.50.720:FF:000101">
    <property type="entry name" value="GDP-L-fucose synthase"/>
    <property type="match status" value="1"/>
</dbReference>
<dbReference type="GO" id="GO:0070401">
    <property type="term" value="F:NADP+ binding"/>
    <property type="evidence" value="ECO:0007669"/>
    <property type="project" value="UniProtKB-UniRule"/>
</dbReference>
<keyword evidence="5 9" id="KW-0560">Oxidoreductase</keyword>
<dbReference type="UniPathway" id="UPA00128">
    <property type="reaction ID" value="UER00191"/>
</dbReference>
<feature type="binding site" evidence="9">
    <location>
        <begin position="179"/>
        <end position="182"/>
    </location>
    <ligand>
        <name>NADP(+)</name>
        <dbReference type="ChEBI" id="CHEBI:58349"/>
    </ligand>
</feature>
<accession>A0A3D9N6G7</accession>
<evidence type="ECO:0000256" key="3">
    <source>
        <dbReference type="ARBA" id="ARBA00012371"/>
    </source>
</evidence>
<dbReference type="CDD" id="cd05239">
    <property type="entry name" value="GDP_FS_SDR_e"/>
    <property type="match status" value="1"/>
</dbReference>
<dbReference type="PANTHER" id="PTHR43238">
    <property type="entry name" value="GDP-L-FUCOSE SYNTHASE"/>
    <property type="match status" value="1"/>
</dbReference>
<dbReference type="GO" id="GO:0050577">
    <property type="term" value="F:GDP-L-fucose synthase activity"/>
    <property type="evidence" value="ECO:0007669"/>
    <property type="project" value="UniProtKB-UniRule"/>
</dbReference>
<feature type="domain" description="NAD-dependent epimerase/dehydratase" evidence="10">
    <location>
        <begin position="22"/>
        <end position="252"/>
    </location>
</feature>
<organism evidence="11 12">
    <name type="scientific">Winogradskyella pacifica</name>
    <dbReference type="NCBI Taxonomy" id="664642"/>
    <lineage>
        <taxon>Bacteria</taxon>
        <taxon>Pseudomonadati</taxon>
        <taxon>Bacteroidota</taxon>
        <taxon>Flavobacteriia</taxon>
        <taxon>Flavobacteriales</taxon>
        <taxon>Flavobacteriaceae</taxon>
        <taxon>Winogradskyella</taxon>
    </lineage>
</organism>
<dbReference type="HAMAP" id="MF_00956">
    <property type="entry name" value="GDP_fucose_synth"/>
    <property type="match status" value="1"/>
</dbReference>
<dbReference type="InterPro" id="IPR028614">
    <property type="entry name" value="GDP_fucose/colitose_synth"/>
</dbReference>
<feature type="binding site" evidence="9">
    <location>
        <begin position="121"/>
        <end position="124"/>
    </location>
    <ligand>
        <name>NADP(+)</name>
        <dbReference type="ChEBI" id="CHEBI:58349"/>
    </ligand>
</feature>
<evidence type="ECO:0000256" key="1">
    <source>
        <dbReference type="ARBA" id="ARBA00004883"/>
    </source>
</evidence>
<comment type="function">
    <text evidence="9">Catalyzes the two-step NADP-dependent conversion of GDP-4-dehydro-6-deoxy-D-mannose to GDP-fucose, involving an epimerase and a reductase reaction.</text>
</comment>
<evidence type="ECO:0000256" key="5">
    <source>
        <dbReference type="ARBA" id="ARBA00023002"/>
    </source>
</evidence>
<dbReference type="GO" id="GO:0042351">
    <property type="term" value="P:'de novo' GDP-L-fucose biosynthetic process"/>
    <property type="evidence" value="ECO:0007669"/>
    <property type="project" value="UniProtKB-UniRule"/>
</dbReference>
<comment type="catalytic activity">
    <reaction evidence="8 9">
        <text>GDP-beta-L-fucose + NADP(+) = GDP-4-dehydro-alpha-D-rhamnose + NADPH + H(+)</text>
        <dbReference type="Rhea" id="RHEA:18885"/>
        <dbReference type="ChEBI" id="CHEBI:15378"/>
        <dbReference type="ChEBI" id="CHEBI:57273"/>
        <dbReference type="ChEBI" id="CHEBI:57783"/>
        <dbReference type="ChEBI" id="CHEBI:57964"/>
        <dbReference type="ChEBI" id="CHEBI:58349"/>
        <dbReference type="EC" id="1.1.1.271"/>
    </reaction>
</comment>
<evidence type="ECO:0000313" key="11">
    <source>
        <dbReference type="EMBL" id="REE27455.1"/>
    </source>
</evidence>
<evidence type="ECO:0000256" key="2">
    <source>
        <dbReference type="ARBA" id="ARBA00005959"/>
    </source>
</evidence>
<dbReference type="Proteomes" id="UP000256919">
    <property type="component" value="Unassembled WGS sequence"/>
</dbReference>
<evidence type="ECO:0000256" key="8">
    <source>
        <dbReference type="ARBA" id="ARBA00051935"/>
    </source>
</evidence>
<dbReference type="AlphaFoldDB" id="A0A3D9N6G7"/>
<dbReference type="Pfam" id="PF01370">
    <property type="entry name" value="Epimerase"/>
    <property type="match status" value="1"/>
</dbReference>
<keyword evidence="6 9" id="KW-0413">Isomerase</keyword>
<feature type="binding site" evidence="9">
    <location>
        <position position="195"/>
    </location>
    <ligand>
        <name>NADP(+)</name>
        <dbReference type="ChEBI" id="CHEBI:58349"/>
    </ligand>
</feature>
<dbReference type="InterPro" id="IPR036291">
    <property type="entry name" value="NAD(P)-bd_dom_sf"/>
</dbReference>
<feature type="binding site" evidence="9">
    <location>
        <begin position="26"/>
        <end position="32"/>
    </location>
    <ligand>
        <name>NADP(+)</name>
        <dbReference type="ChEBI" id="CHEBI:58349"/>
    </ligand>
</feature>
<evidence type="ECO:0000256" key="6">
    <source>
        <dbReference type="ARBA" id="ARBA00023235"/>
    </source>
</evidence>
<keyword evidence="4 9" id="KW-0521">NADP</keyword>
<proteinExistence type="inferred from homology"/>
<dbReference type="Gene3D" id="3.90.25.10">
    <property type="entry name" value="UDP-galactose 4-epimerase, domain 1"/>
    <property type="match status" value="1"/>
</dbReference>
<dbReference type="GO" id="GO:0016853">
    <property type="term" value="F:isomerase activity"/>
    <property type="evidence" value="ECO:0007669"/>
    <property type="project" value="UniProtKB-KW"/>
</dbReference>
<feature type="binding site" evidence="9">
    <location>
        <position position="156"/>
    </location>
    <ligand>
        <name>NADP(+)</name>
        <dbReference type="ChEBI" id="CHEBI:58349"/>
    </ligand>
</feature>
<dbReference type="PANTHER" id="PTHR43238:SF1">
    <property type="entry name" value="GDP-L-FUCOSE SYNTHASE"/>
    <property type="match status" value="1"/>
</dbReference>
<dbReference type="EMBL" id="QREI01000001">
    <property type="protein sequence ID" value="REE27455.1"/>
    <property type="molecule type" value="Genomic_DNA"/>
</dbReference>
<evidence type="ECO:0000256" key="7">
    <source>
        <dbReference type="ARBA" id="ARBA00023268"/>
    </source>
</evidence>
<dbReference type="InterPro" id="IPR001509">
    <property type="entry name" value="Epimerase_deHydtase"/>
</dbReference>
<gene>
    <name evidence="9" type="primary">fcl</name>
    <name evidence="11" type="ORF">DFQ09_101286</name>
</gene>
<dbReference type="Gene3D" id="3.40.50.720">
    <property type="entry name" value="NAD(P)-binding Rossmann-like Domain"/>
    <property type="match status" value="1"/>
</dbReference>
<feature type="site" description="Important for catalytic activity" evidence="9">
    <location>
        <position position="123"/>
    </location>
</feature>
<sequence>MTNQNPQVTSNEQRITNHESRIYIAGHRGMVGSAVWRALEAKGYTNLIGKTSAELDLRNQQAVIDFFNKEQPDVVINAAAKVGGILANSENPYPFLMENLQIQNNLIDTAHKTAVSKFVFLGSSCIYPKFAPQPLKEEYLLTDSLEPTNEWYAIAKIAGVKACEAIRKQYGKDFVSLMPTNLYGPFDNFDLKSSHVLPAMLRKFHEAKTTNAPVTLWGSGTPMREFLHVDDMAQAVVFAVEHVLPEHLYNVGTSTDVTIKELAETIQSIVGHTGELVWDSSKPDGTPRKLMDSSKLEELGWGSTVGLKEGIANTYKWYINNLNQTIKLSRF</sequence>
<feature type="binding site" evidence="9">
    <location>
        <position position="224"/>
    </location>
    <ligand>
        <name>substrate</name>
    </ligand>
</feature>
<comment type="pathway">
    <text evidence="1 9">Nucleotide-sugar biosynthesis; GDP-L-fucose biosynthesis via de novo pathway; GDP-L-fucose from GDP-alpha-D-mannose: step 2/2.</text>
</comment>